<name>A0A1J9P9G4_9EURO</name>
<evidence type="ECO:0000259" key="2">
    <source>
        <dbReference type="Pfam" id="PF06985"/>
    </source>
</evidence>
<reference evidence="3 4" key="1">
    <citation type="submission" date="2015-08" db="EMBL/GenBank/DDBJ databases">
        <title>Emmonsia species relationships and genome sequence.</title>
        <authorList>
            <person name="Cuomo C.A."/>
            <person name="Schwartz I.S."/>
            <person name="Kenyon C."/>
            <person name="De Hoog G.S."/>
            <person name="Govender N.P."/>
            <person name="Botha A."/>
            <person name="Moreno L."/>
            <person name="De Vries M."/>
            <person name="Munoz J.F."/>
            <person name="Stielow J.B."/>
        </authorList>
    </citation>
    <scope>NUCLEOTIDE SEQUENCE [LARGE SCALE GENOMIC DNA]</scope>
    <source>
        <strain evidence="3 4">EI222</strain>
    </source>
</reference>
<feature type="region of interest" description="Disordered" evidence="1">
    <location>
        <begin position="96"/>
        <end position="131"/>
    </location>
</feature>
<dbReference type="OrthoDB" id="2157530at2759"/>
<dbReference type="AlphaFoldDB" id="A0A1J9P9G4"/>
<evidence type="ECO:0000313" key="3">
    <source>
        <dbReference type="EMBL" id="OJD13128.1"/>
    </source>
</evidence>
<dbReference type="Pfam" id="PF06985">
    <property type="entry name" value="HET"/>
    <property type="match status" value="1"/>
</dbReference>
<feature type="non-terminal residue" evidence="3">
    <location>
        <position position="747"/>
    </location>
</feature>
<dbReference type="EMBL" id="LGTZ01002512">
    <property type="protein sequence ID" value="OJD13128.1"/>
    <property type="molecule type" value="Genomic_DNA"/>
</dbReference>
<dbReference type="InterPro" id="IPR052895">
    <property type="entry name" value="HetReg/Transcr_Mod"/>
</dbReference>
<feature type="region of interest" description="Disordered" evidence="1">
    <location>
        <begin position="56"/>
        <end position="77"/>
    </location>
</feature>
<dbReference type="STRING" id="1658174.A0A1J9P9G4"/>
<gene>
    <name evidence="3" type="ORF">ACJ73_09241</name>
</gene>
<feature type="domain" description="Heterokaryon incompatibility" evidence="2">
    <location>
        <begin position="230"/>
        <end position="338"/>
    </location>
</feature>
<dbReference type="PANTHER" id="PTHR24148:SF64">
    <property type="entry name" value="HETEROKARYON INCOMPATIBILITY DOMAIN-CONTAINING PROTEIN"/>
    <property type="match status" value="1"/>
</dbReference>
<evidence type="ECO:0000256" key="1">
    <source>
        <dbReference type="SAM" id="MobiDB-lite"/>
    </source>
</evidence>
<organism evidence="3 4">
    <name type="scientific">Blastomyces percursus</name>
    <dbReference type="NCBI Taxonomy" id="1658174"/>
    <lineage>
        <taxon>Eukaryota</taxon>
        <taxon>Fungi</taxon>
        <taxon>Dikarya</taxon>
        <taxon>Ascomycota</taxon>
        <taxon>Pezizomycotina</taxon>
        <taxon>Eurotiomycetes</taxon>
        <taxon>Eurotiomycetidae</taxon>
        <taxon>Onygenales</taxon>
        <taxon>Ajellomycetaceae</taxon>
        <taxon>Blastomyces</taxon>
    </lineage>
</organism>
<sequence>MLPRSSRPRPSGPLVDRDKQQLLRKEVRKAKRAWNRKRIEEASSLPDVYRIVKWHKYQPQDQSPPLRRPDGTIEQSPAGKSALLHDSLLSRQLDAEDIPPDTPVVPQREVPGCPLPKQKSSGPPARPPLQESADERDMFALRALRVVPARFFCSPKSQHAVSMSLPTRRPYNHTTLEQSDSIRLAEILPGQSNDNLQLNLQLTTLQNAPAYEALSYEWAGNLGLRPVKYAICIDQDNSQERSHQVSLMRDIYQNAQRALIWIGEEKEHTGAAFEIIPALAENWAAQGSQDDKLPPMLPRSTGEPHANQLLDPSNKALWDSIIDVFTRPYFKRTWIIQEIIVSKAASVLCGGWTVDWTSFHRAANHIVQDEFRASREPQPSSLFLIALIRRIERRFEKRGLRLRTLLRHFRASKALDPRDKVFALLGLMCGNHTSPTDRQPKTIKADYTKPVEQVYCETAAYIFMEEQNLKLLTNEYPPNARERQDMPSWVPDWSANTKPLHHLIRQSDRLSTLIKGDIHCTDTSLFVNGNIFDTISYASEVVTAANERFILRNLINIMKARTTITSYTTTNQSHNEALYRTLIANNANVRPALDEAERYFFYLLRDRMTTVDIPIVQEGLFNDLEHLLKPEPTEEWAPYLLELRRTLYDRAFFTTRKGYMGIRPKGKTRVKVGDKVAVLGGGFTPFILREMDFIAGVGGSRGGGGDGGDGGGKGCCSTLVGESYIHGMMEGEFLEQGQELGYERIEI</sequence>
<dbReference type="VEuPathDB" id="FungiDB:ACJ73_09241"/>
<proteinExistence type="predicted"/>
<dbReference type="PANTHER" id="PTHR24148">
    <property type="entry name" value="ANKYRIN REPEAT DOMAIN-CONTAINING PROTEIN 39 HOMOLOG-RELATED"/>
    <property type="match status" value="1"/>
</dbReference>
<dbReference type="Proteomes" id="UP000242791">
    <property type="component" value="Unassembled WGS sequence"/>
</dbReference>
<protein>
    <recommendedName>
        <fullName evidence="2">Heterokaryon incompatibility domain-containing protein</fullName>
    </recommendedName>
</protein>
<evidence type="ECO:0000313" key="4">
    <source>
        <dbReference type="Proteomes" id="UP000242791"/>
    </source>
</evidence>
<feature type="region of interest" description="Disordered" evidence="1">
    <location>
        <begin position="1"/>
        <end position="23"/>
    </location>
</feature>
<keyword evidence="4" id="KW-1185">Reference proteome</keyword>
<accession>A0A1J9P9G4</accession>
<comment type="caution">
    <text evidence="3">The sequence shown here is derived from an EMBL/GenBank/DDBJ whole genome shotgun (WGS) entry which is preliminary data.</text>
</comment>
<dbReference type="InterPro" id="IPR010730">
    <property type="entry name" value="HET"/>
</dbReference>